<keyword evidence="2" id="KW-1185">Reference proteome</keyword>
<accession>A0A2S9WQV4</accession>
<proteinExistence type="predicted"/>
<organism evidence="1 2">
    <name type="scientific">Nonlabens agnitus</name>
    <dbReference type="NCBI Taxonomy" id="870484"/>
    <lineage>
        <taxon>Bacteria</taxon>
        <taxon>Pseudomonadati</taxon>
        <taxon>Bacteroidota</taxon>
        <taxon>Flavobacteriia</taxon>
        <taxon>Flavobacteriales</taxon>
        <taxon>Flavobacteriaceae</taxon>
        <taxon>Nonlabens</taxon>
    </lineage>
</organism>
<dbReference type="EMBL" id="MQUC01000003">
    <property type="protein sequence ID" value="PRP65839.1"/>
    <property type="molecule type" value="Genomic_DNA"/>
</dbReference>
<comment type="caution">
    <text evidence="1">The sequence shown here is derived from an EMBL/GenBank/DDBJ whole genome shotgun (WGS) entry which is preliminary data.</text>
</comment>
<sequence>MRSAKSNRYRSINKTEIIKVRVKPLGKRRFNLKAEKMGYNLSEYIRLLLESRPIPIRKTSEENEFIRSLFLESNRWQSISNMYKKSDPRLSYEVRELVQEFRLKILNYSQNDRKN</sequence>
<dbReference type="RefSeq" id="WP_105981705.1">
    <property type="nucleotide sequence ID" value="NZ_MQUC01000003.1"/>
</dbReference>
<reference evidence="1 2" key="1">
    <citation type="submission" date="2016-11" db="EMBL/GenBank/DDBJ databases">
        <title>Trade-off between light-utilization and light-protection in marine flavobacteria.</title>
        <authorList>
            <person name="Kumagai Y."/>
        </authorList>
    </citation>
    <scope>NUCLEOTIDE SEQUENCE [LARGE SCALE GENOMIC DNA]</scope>
    <source>
        <strain evidence="1 2">JCM 17109</strain>
    </source>
</reference>
<dbReference type="AlphaFoldDB" id="A0A2S9WQV4"/>
<evidence type="ECO:0000313" key="2">
    <source>
        <dbReference type="Proteomes" id="UP000239532"/>
    </source>
</evidence>
<protein>
    <recommendedName>
        <fullName evidence="3">Mobilization protein</fullName>
    </recommendedName>
</protein>
<evidence type="ECO:0008006" key="3">
    <source>
        <dbReference type="Google" id="ProtNLM"/>
    </source>
</evidence>
<dbReference type="Pfam" id="PF21983">
    <property type="entry name" value="NikA-like"/>
    <property type="match status" value="1"/>
</dbReference>
<dbReference type="InterPro" id="IPR053842">
    <property type="entry name" value="NikA-like"/>
</dbReference>
<evidence type="ECO:0000313" key="1">
    <source>
        <dbReference type="EMBL" id="PRP65839.1"/>
    </source>
</evidence>
<dbReference type="Proteomes" id="UP000239532">
    <property type="component" value="Unassembled WGS sequence"/>
</dbReference>
<gene>
    <name evidence="1" type="ORF">BST86_01395</name>
</gene>
<name>A0A2S9WQV4_9FLAO</name>